<evidence type="ECO:0000256" key="1">
    <source>
        <dbReference type="ARBA" id="ARBA00022801"/>
    </source>
</evidence>
<dbReference type="InterPro" id="IPR051021">
    <property type="entry name" value="Mito_Ser/Thr_phosphatase"/>
</dbReference>
<organism evidence="2 3">
    <name type="scientific">Fibrivirga algicola</name>
    <dbReference type="NCBI Taxonomy" id="2950420"/>
    <lineage>
        <taxon>Bacteria</taxon>
        <taxon>Pseudomonadati</taxon>
        <taxon>Bacteroidota</taxon>
        <taxon>Cytophagia</taxon>
        <taxon>Cytophagales</taxon>
        <taxon>Spirosomataceae</taxon>
        <taxon>Fibrivirga</taxon>
    </lineage>
</organism>
<gene>
    <name evidence="2" type="ORF">F7231_14045</name>
</gene>
<dbReference type="Proteomes" id="UP000606008">
    <property type="component" value="Unassembled WGS sequence"/>
</dbReference>
<dbReference type="SUPFAM" id="SSF53254">
    <property type="entry name" value="Phosphoglycerate mutase-like"/>
    <property type="match status" value="1"/>
</dbReference>
<dbReference type="PANTHER" id="PTHR20935">
    <property type="entry name" value="PHOSPHOGLYCERATE MUTASE-RELATED"/>
    <property type="match status" value="1"/>
</dbReference>
<dbReference type="SMART" id="SM00855">
    <property type="entry name" value="PGAM"/>
    <property type="match status" value="1"/>
</dbReference>
<dbReference type="Gene3D" id="3.40.50.1240">
    <property type="entry name" value="Phosphoglycerate mutase-like"/>
    <property type="match status" value="1"/>
</dbReference>
<dbReference type="InterPro" id="IPR029033">
    <property type="entry name" value="His_PPase_superfam"/>
</dbReference>
<dbReference type="EMBL" id="WAEL01000004">
    <property type="protein sequence ID" value="NID11293.1"/>
    <property type="molecule type" value="Genomic_DNA"/>
</dbReference>
<dbReference type="PANTHER" id="PTHR20935:SF1">
    <property type="entry name" value="SLL1549 PROTEIN"/>
    <property type="match status" value="1"/>
</dbReference>
<evidence type="ECO:0000313" key="2">
    <source>
        <dbReference type="EMBL" id="NID11293.1"/>
    </source>
</evidence>
<evidence type="ECO:0000313" key="3">
    <source>
        <dbReference type="Proteomes" id="UP000606008"/>
    </source>
</evidence>
<dbReference type="RefSeq" id="WP_085413283.1">
    <property type="nucleotide sequence ID" value="NZ_WAEL01000004.1"/>
</dbReference>
<comment type="caution">
    <text evidence="2">The sequence shown here is derived from an EMBL/GenBank/DDBJ whole genome shotgun (WGS) entry which is preliminary data.</text>
</comment>
<keyword evidence="3" id="KW-1185">Reference proteome</keyword>
<sequence length="167" mass="18540">MKRTLYVVRHAKAEDRASFLNDHDRELLPEGIMAAARVGRYLAEKGIVADQFISSTAHRAKDTAKVIAEQAGVNPDTIELDEKLYEGGPKAYLAAINNLPDSCESVMLFGHNPDVSYFSEYLTHQDVGSMSKGSVVAITFENLRWAEISGRTGFLSFYVTPKELLKQ</sequence>
<keyword evidence="1" id="KW-0378">Hydrolase</keyword>
<dbReference type="CDD" id="cd07067">
    <property type="entry name" value="HP_PGM_like"/>
    <property type="match status" value="1"/>
</dbReference>
<accession>A0ABX0QKC0</accession>
<proteinExistence type="predicted"/>
<name>A0ABX0QKC0_9BACT</name>
<dbReference type="InterPro" id="IPR013078">
    <property type="entry name" value="His_Pase_superF_clade-1"/>
</dbReference>
<protein>
    <submittedName>
        <fullName evidence="2">Phosphohistidine phosphatase</fullName>
    </submittedName>
</protein>
<reference evidence="3" key="2">
    <citation type="submission" date="2023-07" db="EMBL/GenBank/DDBJ databases">
        <authorList>
            <person name="Jung D.-H."/>
        </authorList>
    </citation>
    <scope>NUCLEOTIDE SEQUENCE [LARGE SCALE GENOMIC DNA]</scope>
    <source>
        <strain evidence="3">JA-25</strain>
    </source>
</reference>
<dbReference type="Pfam" id="PF00300">
    <property type="entry name" value="His_Phos_1"/>
    <property type="match status" value="1"/>
</dbReference>
<reference evidence="3" key="1">
    <citation type="submission" date="2019-09" db="EMBL/GenBank/DDBJ databases">
        <authorList>
            <person name="Jung D.-H."/>
        </authorList>
    </citation>
    <scope>NUCLEOTIDE SEQUENCE [LARGE SCALE GENOMIC DNA]</scope>
    <source>
        <strain evidence="3">JA-25</strain>
    </source>
</reference>